<evidence type="ECO:0000256" key="3">
    <source>
        <dbReference type="ARBA" id="ARBA00022692"/>
    </source>
</evidence>
<dbReference type="OMA" id="ETFRKPH"/>
<keyword evidence="3" id="KW-0812">Transmembrane</keyword>
<dbReference type="OrthoDB" id="5804096at2759"/>
<keyword evidence="6" id="KW-0472">Membrane</keyword>
<sequence>MRQPRATLVALLSVAATCSAFATYEANCSNLLMGQYSCAAPEIDPATQQPKTCGPDDQARVVCTTAEGIVCKNGTGIGRDTFERPIPCRYTNGYSFETALLLSVFLGMFGVDRFYLGYPALGLAKFCTLGFMFLGQLVDIILISMQVVGPADGSHYVISYFGPGLQFLGIDNETFVLPQEDW</sequence>
<feature type="chain" id="PRO_5039905849" description="TM2 domain-containing protein" evidence="8">
    <location>
        <begin position="21"/>
        <end position="182"/>
    </location>
</feature>
<keyword evidence="4 8" id="KW-0732">Signal</keyword>
<feature type="signal peptide" evidence="8">
    <location>
        <begin position="1"/>
        <end position="20"/>
    </location>
</feature>
<dbReference type="InterPro" id="IPR050932">
    <property type="entry name" value="TM2D1-3-like"/>
</dbReference>
<evidence type="ECO:0000256" key="6">
    <source>
        <dbReference type="ARBA" id="ARBA00023136"/>
    </source>
</evidence>
<name>A0A9J6FLX2_HAELO</name>
<dbReference type="AlphaFoldDB" id="A0A9J6FLX2"/>
<dbReference type="EMBL" id="JABSTR010000002">
    <property type="protein sequence ID" value="KAH9364029.1"/>
    <property type="molecule type" value="Genomic_DNA"/>
</dbReference>
<keyword evidence="7" id="KW-0325">Glycoprotein</keyword>
<accession>A0A9J6FLX2</accession>
<gene>
    <name evidence="10" type="ORF">HPB48_021246</name>
</gene>
<dbReference type="Proteomes" id="UP000821853">
    <property type="component" value="Chromosome 10"/>
</dbReference>
<comment type="subcellular location">
    <subcellularLocation>
        <location evidence="1">Membrane</location>
        <topology evidence="1">Multi-pass membrane protein</topology>
    </subcellularLocation>
</comment>
<evidence type="ECO:0000256" key="5">
    <source>
        <dbReference type="ARBA" id="ARBA00022989"/>
    </source>
</evidence>
<protein>
    <recommendedName>
        <fullName evidence="9">TM2 domain-containing protein</fullName>
    </recommendedName>
</protein>
<evidence type="ECO:0000313" key="11">
    <source>
        <dbReference type="Proteomes" id="UP000821853"/>
    </source>
</evidence>
<feature type="domain" description="TM2" evidence="9">
    <location>
        <begin position="93"/>
        <end position="141"/>
    </location>
</feature>
<reference evidence="10 11" key="1">
    <citation type="journal article" date="2020" name="Cell">
        <title>Large-Scale Comparative Analyses of Tick Genomes Elucidate Their Genetic Diversity and Vector Capacities.</title>
        <authorList>
            <consortium name="Tick Genome and Microbiome Consortium (TIGMIC)"/>
            <person name="Jia N."/>
            <person name="Wang J."/>
            <person name="Shi W."/>
            <person name="Du L."/>
            <person name="Sun Y."/>
            <person name="Zhan W."/>
            <person name="Jiang J.F."/>
            <person name="Wang Q."/>
            <person name="Zhang B."/>
            <person name="Ji P."/>
            <person name="Bell-Sakyi L."/>
            <person name="Cui X.M."/>
            <person name="Yuan T.T."/>
            <person name="Jiang B.G."/>
            <person name="Yang W.F."/>
            <person name="Lam T.T."/>
            <person name="Chang Q.C."/>
            <person name="Ding S.J."/>
            <person name="Wang X.J."/>
            <person name="Zhu J.G."/>
            <person name="Ruan X.D."/>
            <person name="Zhao L."/>
            <person name="Wei J.T."/>
            <person name="Ye R.Z."/>
            <person name="Que T.C."/>
            <person name="Du C.H."/>
            <person name="Zhou Y.H."/>
            <person name="Cheng J.X."/>
            <person name="Dai P.F."/>
            <person name="Guo W.B."/>
            <person name="Han X.H."/>
            <person name="Huang E.J."/>
            <person name="Li L.F."/>
            <person name="Wei W."/>
            <person name="Gao Y.C."/>
            <person name="Liu J.Z."/>
            <person name="Shao H.Z."/>
            <person name="Wang X."/>
            <person name="Wang C.C."/>
            <person name="Yang T.C."/>
            <person name="Huo Q.B."/>
            <person name="Li W."/>
            <person name="Chen H.Y."/>
            <person name="Chen S.E."/>
            <person name="Zhou L.G."/>
            <person name="Ni X.B."/>
            <person name="Tian J.H."/>
            <person name="Sheng Y."/>
            <person name="Liu T."/>
            <person name="Pan Y.S."/>
            <person name="Xia L.Y."/>
            <person name="Li J."/>
            <person name="Zhao F."/>
            <person name="Cao W.C."/>
        </authorList>
    </citation>
    <scope>NUCLEOTIDE SEQUENCE [LARGE SCALE GENOMIC DNA]</scope>
    <source>
        <strain evidence="10">HaeL-2018</strain>
    </source>
</reference>
<evidence type="ECO:0000256" key="7">
    <source>
        <dbReference type="ARBA" id="ARBA00023180"/>
    </source>
</evidence>
<keyword evidence="5" id="KW-1133">Transmembrane helix</keyword>
<evidence type="ECO:0000259" key="9">
    <source>
        <dbReference type="Pfam" id="PF05154"/>
    </source>
</evidence>
<organism evidence="10 11">
    <name type="scientific">Haemaphysalis longicornis</name>
    <name type="common">Bush tick</name>
    <dbReference type="NCBI Taxonomy" id="44386"/>
    <lineage>
        <taxon>Eukaryota</taxon>
        <taxon>Metazoa</taxon>
        <taxon>Ecdysozoa</taxon>
        <taxon>Arthropoda</taxon>
        <taxon>Chelicerata</taxon>
        <taxon>Arachnida</taxon>
        <taxon>Acari</taxon>
        <taxon>Parasitiformes</taxon>
        <taxon>Ixodida</taxon>
        <taxon>Ixodoidea</taxon>
        <taxon>Ixodidae</taxon>
        <taxon>Haemaphysalinae</taxon>
        <taxon>Haemaphysalis</taxon>
    </lineage>
</organism>
<keyword evidence="11" id="KW-1185">Reference proteome</keyword>
<evidence type="ECO:0000256" key="4">
    <source>
        <dbReference type="ARBA" id="ARBA00022729"/>
    </source>
</evidence>
<proteinExistence type="inferred from homology"/>
<dbReference type="GO" id="GO:0016020">
    <property type="term" value="C:membrane"/>
    <property type="evidence" value="ECO:0007669"/>
    <property type="project" value="UniProtKB-SubCell"/>
</dbReference>
<dbReference type="InterPro" id="IPR007829">
    <property type="entry name" value="TM2"/>
</dbReference>
<evidence type="ECO:0000313" key="10">
    <source>
        <dbReference type="EMBL" id="KAH9364029.1"/>
    </source>
</evidence>
<dbReference type="PANTHER" id="PTHR21016">
    <property type="entry name" value="BETA-AMYLOID BINDING PROTEIN-RELATED"/>
    <property type="match status" value="1"/>
</dbReference>
<comment type="caution">
    <text evidence="10">The sequence shown here is derived from an EMBL/GenBank/DDBJ whole genome shotgun (WGS) entry which is preliminary data.</text>
</comment>
<dbReference type="Pfam" id="PF05154">
    <property type="entry name" value="TM2"/>
    <property type="match status" value="1"/>
</dbReference>
<evidence type="ECO:0000256" key="8">
    <source>
        <dbReference type="SAM" id="SignalP"/>
    </source>
</evidence>
<dbReference type="VEuPathDB" id="VectorBase:HLOH_048371"/>
<comment type="similarity">
    <text evidence="2">Belongs to the TM2 family.</text>
</comment>
<evidence type="ECO:0000256" key="1">
    <source>
        <dbReference type="ARBA" id="ARBA00004141"/>
    </source>
</evidence>
<dbReference type="PANTHER" id="PTHR21016:SF1">
    <property type="entry name" value="TM2 DOMAIN-CONTAINING PROTEIN 1"/>
    <property type="match status" value="1"/>
</dbReference>
<evidence type="ECO:0000256" key="2">
    <source>
        <dbReference type="ARBA" id="ARBA00008284"/>
    </source>
</evidence>